<feature type="transmembrane region" description="Helical" evidence="1">
    <location>
        <begin position="986"/>
        <end position="1010"/>
    </location>
</feature>
<feature type="transmembrane region" description="Helical" evidence="1">
    <location>
        <begin position="883"/>
        <end position="903"/>
    </location>
</feature>
<dbReference type="EMBL" id="FXWG01000001">
    <property type="protein sequence ID" value="SMQ61452.1"/>
    <property type="molecule type" value="Genomic_DNA"/>
</dbReference>
<dbReference type="SUPFAM" id="SSF82714">
    <property type="entry name" value="Multidrug efflux transporter AcrB TolC docking domain, DN and DC subdomains"/>
    <property type="match status" value="2"/>
</dbReference>
<dbReference type="PRINTS" id="PR00702">
    <property type="entry name" value="ACRIFLAVINRP"/>
</dbReference>
<dbReference type="AlphaFoldDB" id="A0A1Y6ELQ6"/>
<organism evidence="2 3">
    <name type="scientific">Altererythrobacter xiamenensis</name>
    <dbReference type="NCBI Taxonomy" id="1316679"/>
    <lineage>
        <taxon>Bacteria</taxon>
        <taxon>Pseudomonadati</taxon>
        <taxon>Pseudomonadota</taxon>
        <taxon>Alphaproteobacteria</taxon>
        <taxon>Sphingomonadales</taxon>
        <taxon>Erythrobacteraceae</taxon>
        <taxon>Altererythrobacter</taxon>
    </lineage>
</organism>
<keyword evidence="3" id="KW-1185">Reference proteome</keyword>
<feature type="transmembrane region" description="Helical" evidence="1">
    <location>
        <begin position="953"/>
        <end position="974"/>
    </location>
</feature>
<dbReference type="SUPFAM" id="SSF82866">
    <property type="entry name" value="Multidrug efflux transporter AcrB transmembrane domain"/>
    <property type="match status" value="2"/>
</dbReference>
<keyword evidence="1" id="KW-1133">Transmembrane helix</keyword>
<dbReference type="InterPro" id="IPR027463">
    <property type="entry name" value="AcrB_DN_DC_subdom"/>
</dbReference>
<evidence type="ECO:0000256" key="1">
    <source>
        <dbReference type="SAM" id="Phobius"/>
    </source>
</evidence>
<gene>
    <name evidence="2" type="ORF">SAMN06297468_0563</name>
</gene>
<proteinExistence type="predicted"/>
<dbReference type="GO" id="GO:0005886">
    <property type="term" value="C:plasma membrane"/>
    <property type="evidence" value="ECO:0007669"/>
    <property type="project" value="TreeGrafter"/>
</dbReference>
<dbReference type="PANTHER" id="PTHR32063:SF28">
    <property type="entry name" value="BLR2861 PROTEIN"/>
    <property type="match status" value="1"/>
</dbReference>
<feature type="transmembrane region" description="Helical" evidence="1">
    <location>
        <begin position="909"/>
        <end position="932"/>
    </location>
</feature>
<reference evidence="3" key="1">
    <citation type="submission" date="2017-04" db="EMBL/GenBank/DDBJ databases">
        <authorList>
            <person name="Varghese N."/>
            <person name="Submissions S."/>
        </authorList>
    </citation>
    <scope>NUCLEOTIDE SEQUENCE [LARGE SCALE GENOMIC DNA]</scope>
</reference>
<dbReference type="PANTHER" id="PTHR32063">
    <property type="match status" value="1"/>
</dbReference>
<evidence type="ECO:0000313" key="3">
    <source>
        <dbReference type="Proteomes" id="UP000194420"/>
    </source>
</evidence>
<dbReference type="Proteomes" id="UP000194420">
    <property type="component" value="Unassembled WGS sequence"/>
</dbReference>
<dbReference type="Gene3D" id="3.30.70.1430">
    <property type="entry name" value="Multidrug efflux transporter AcrB pore domain"/>
    <property type="match status" value="2"/>
</dbReference>
<feature type="transmembrane region" description="Helical" evidence="1">
    <location>
        <begin position="366"/>
        <end position="386"/>
    </location>
</feature>
<name>A0A1Y6ELQ6_9SPHN</name>
<feature type="transmembrane region" description="Helical" evidence="1">
    <location>
        <begin position="437"/>
        <end position="457"/>
    </location>
</feature>
<dbReference type="Pfam" id="PF00873">
    <property type="entry name" value="ACR_tran"/>
    <property type="match status" value="1"/>
</dbReference>
<keyword evidence="1" id="KW-0472">Membrane</keyword>
<feature type="transmembrane region" description="Helical" evidence="1">
    <location>
        <begin position="340"/>
        <end position="359"/>
    </location>
</feature>
<sequence>MAMAAATPMADKSDLPMLAVKRPLLVGVLNLLIVIAGLAAFAGIEVRELPNVDRPIVSISASLPGAAPETMDSEVTSILEDAVARVTGVRQINSSSEENNSRIRAEFNPGVDLDTAASDVREAVSRVTRDLPDRVEQVNIVKADADAQPIMILAVSSTRYGEAELTRVVENDVIPELLNAEGVASIDQFGTRALQMRVSVDPARLNRFGLTMSDVAAALERAPYDVPVGSFRSDAQELVVRADASATDPDLVREVIIEGTTRVGDVAEVTLAPADATNFVRLDGRPIVGLGVVRQASSNTIEISDSIRASVERVNARYDGIEISVVSDEADFIEISVREVLITLAFTILVVVSTMLLFFRGWRPTIIPSTTIPVALVGVLAGIWLMGFSINLLTLLALVLATGLIVDDAIVVLENAQRLQNKGLGRRAAAVVGTRQVFFAVVATTAVLVSVFLPISFLPSETGRLFREFGFVLSVAVLISSFVALSLVPALAAKFDIRSTHKENDRLSQIGGKLRDRYSSALGWCLDHGKMVAGSAVVVAAMTGLLYTQLDSELVPDEDRGVVEIDATGPDGVGLDFMDRELDEIELALQPYLEDGTIDSTFSIVGRYDPNRVRVTAQLVDWSERDRSQTEIVEELNGPLREIPGSRTNARGRGTLSFGGGGGGNIEVALTGGEYDNIYRSALALSEAIDTGSDILSNPDISYQPTQPQLSVQIDRQRASDLGVELDDVAQTLRAMVGGDDLVDLNVGDQAVPIFLTSKAVAVTDPSDLRNLYVRTSGGALVPMSSITRIVEEGIAAELDRTEQRRAIEVEANIAEGVPLQDAIDEIERLASETVADDIDMLLQGEAESLEETSNDVLLTYMFALVIVFLVLVAQFESLTSALVVLLTVPFALAAAIIALFLSGTSLNIYSQIGLVMLIGLMAKNGILIVEFADQLRHQGRSVREAVEEAAAIRLRPIGMTLMSTVLGSVPLILASGAGAEARQSIGFVIFGGLGIAGVFTLFLTPVIYLGIARFGEPRSVDLAKLKEEIDDVDEDMTMAPA</sequence>
<protein>
    <submittedName>
        <fullName evidence="2">Hydrophobe/amphiphile efflux-1 (HAE1) family protein</fullName>
    </submittedName>
</protein>
<feature type="transmembrane region" description="Helical" evidence="1">
    <location>
        <begin position="469"/>
        <end position="492"/>
    </location>
</feature>
<dbReference type="Gene3D" id="3.30.2090.10">
    <property type="entry name" value="Multidrug efflux transporter AcrB TolC docking domain, DN and DC subdomains"/>
    <property type="match status" value="2"/>
</dbReference>
<dbReference type="SUPFAM" id="SSF82693">
    <property type="entry name" value="Multidrug efflux transporter AcrB pore domain, PN1, PN2, PC1 and PC2 subdomains"/>
    <property type="match status" value="3"/>
</dbReference>
<feature type="transmembrane region" description="Helical" evidence="1">
    <location>
        <begin position="392"/>
        <end position="416"/>
    </location>
</feature>
<dbReference type="Gene3D" id="3.30.70.1440">
    <property type="entry name" value="Multidrug efflux transporter AcrB pore domain"/>
    <property type="match status" value="1"/>
</dbReference>
<dbReference type="GO" id="GO:0042910">
    <property type="term" value="F:xenobiotic transmembrane transporter activity"/>
    <property type="evidence" value="ECO:0007669"/>
    <property type="project" value="TreeGrafter"/>
</dbReference>
<dbReference type="InterPro" id="IPR001036">
    <property type="entry name" value="Acrflvin-R"/>
</dbReference>
<accession>A0A1Y6ELQ6</accession>
<keyword evidence="1" id="KW-0812">Transmembrane</keyword>
<feature type="transmembrane region" description="Helical" evidence="1">
    <location>
        <begin position="858"/>
        <end position="876"/>
    </location>
</feature>
<dbReference type="Gene3D" id="1.20.1640.10">
    <property type="entry name" value="Multidrug efflux transporter AcrB transmembrane domain"/>
    <property type="match status" value="2"/>
</dbReference>
<dbReference type="Gene3D" id="3.30.70.1320">
    <property type="entry name" value="Multidrug efflux transporter AcrB pore domain like"/>
    <property type="match status" value="1"/>
</dbReference>
<evidence type="ECO:0000313" key="2">
    <source>
        <dbReference type="EMBL" id="SMQ61452.1"/>
    </source>
</evidence>